<dbReference type="Proteomes" id="UP000192330">
    <property type="component" value="Unassembled WGS sequence"/>
</dbReference>
<keyword evidence="1" id="KW-0732">Signal</keyword>
<gene>
    <name evidence="2" type="ORF">SAMN06295998_11294</name>
</gene>
<dbReference type="AlphaFoldDB" id="A0A1W2DCU6"/>
<evidence type="ECO:0000313" key="3">
    <source>
        <dbReference type="Proteomes" id="UP000192330"/>
    </source>
</evidence>
<feature type="signal peptide" evidence="1">
    <location>
        <begin position="1"/>
        <end position="27"/>
    </location>
</feature>
<evidence type="ECO:0000313" key="2">
    <source>
        <dbReference type="EMBL" id="SMC94906.1"/>
    </source>
</evidence>
<sequence length="249" mass="25345">MRSPTRTSIIHASAVATVLLTGSCAFLAPPPPASATAVPGDIKESASSVVRCRTTGPGTISFSVIGDGLVSNAGPVSVATPNLSAQTTYRPTRNTGTSRDVLVSCMFQPAGGGPVVTTDAKVIIRETLMPDVQTFTVPAAASVRSAFDIVVDVEDRRLVGAGFVGRTSGIDMVGVAASGDVRIVPMADKDYGGVFPGPPTNAIGPLNPPPHIFTGECIRAGSGAVRLHVKDAAGNVVTPVPVKMIECSP</sequence>
<evidence type="ECO:0008006" key="4">
    <source>
        <dbReference type="Google" id="ProtNLM"/>
    </source>
</evidence>
<dbReference type="STRING" id="1387277.SAMN06295998_11294"/>
<organism evidence="2 3">
    <name type="scientific">Primorskyibacter flagellatus</name>
    <dbReference type="NCBI Taxonomy" id="1387277"/>
    <lineage>
        <taxon>Bacteria</taxon>
        <taxon>Pseudomonadati</taxon>
        <taxon>Pseudomonadota</taxon>
        <taxon>Alphaproteobacteria</taxon>
        <taxon>Rhodobacterales</taxon>
        <taxon>Roseobacteraceae</taxon>
        <taxon>Primorskyibacter</taxon>
    </lineage>
</organism>
<feature type="chain" id="PRO_5012484193" description="Secreted protein" evidence="1">
    <location>
        <begin position="28"/>
        <end position="249"/>
    </location>
</feature>
<keyword evidence="3" id="KW-1185">Reference proteome</keyword>
<protein>
    <recommendedName>
        <fullName evidence="4">Secreted protein</fullName>
    </recommendedName>
</protein>
<dbReference type="EMBL" id="FWYD01000012">
    <property type="protein sequence ID" value="SMC94906.1"/>
    <property type="molecule type" value="Genomic_DNA"/>
</dbReference>
<proteinExistence type="predicted"/>
<dbReference type="PROSITE" id="PS51257">
    <property type="entry name" value="PROKAR_LIPOPROTEIN"/>
    <property type="match status" value="1"/>
</dbReference>
<accession>A0A1W2DCU6</accession>
<reference evidence="2 3" key="1">
    <citation type="submission" date="2017-04" db="EMBL/GenBank/DDBJ databases">
        <authorList>
            <person name="Afonso C.L."/>
            <person name="Miller P.J."/>
            <person name="Scott M.A."/>
            <person name="Spackman E."/>
            <person name="Goraichik I."/>
            <person name="Dimitrov K.M."/>
            <person name="Suarez D.L."/>
            <person name="Swayne D.E."/>
        </authorList>
    </citation>
    <scope>NUCLEOTIDE SEQUENCE [LARGE SCALE GENOMIC DNA]</scope>
    <source>
        <strain evidence="2 3">CGMCC 1.12644</strain>
    </source>
</reference>
<evidence type="ECO:0000256" key="1">
    <source>
        <dbReference type="SAM" id="SignalP"/>
    </source>
</evidence>
<name>A0A1W2DCU6_9RHOB</name>